<dbReference type="Proteomes" id="UP000559010">
    <property type="component" value="Unassembled WGS sequence"/>
</dbReference>
<dbReference type="InterPro" id="IPR049874">
    <property type="entry name" value="ROK_cs"/>
</dbReference>
<organism evidence="2 3">
    <name type="scientific">Marinigracilibium pacificum</name>
    <dbReference type="NCBI Taxonomy" id="2729599"/>
    <lineage>
        <taxon>Bacteria</taxon>
        <taxon>Pseudomonadati</taxon>
        <taxon>Bacteroidota</taxon>
        <taxon>Cytophagia</taxon>
        <taxon>Cytophagales</taxon>
        <taxon>Flammeovirgaceae</taxon>
        <taxon>Marinigracilibium</taxon>
    </lineage>
</organism>
<dbReference type="PROSITE" id="PS01125">
    <property type="entry name" value="ROK"/>
    <property type="match status" value="1"/>
</dbReference>
<dbReference type="GO" id="GO:0008761">
    <property type="term" value="F:UDP-N-acetylglucosamine 2-epimerase activity"/>
    <property type="evidence" value="ECO:0007669"/>
    <property type="project" value="TreeGrafter"/>
</dbReference>
<gene>
    <name evidence="2" type="ORF">HH304_08160</name>
</gene>
<dbReference type="AlphaFoldDB" id="A0A848J1F0"/>
<accession>A0A848J1F0</accession>
<evidence type="ECO:0000313" key="3">
    <source>
        <dbReference type="Proteomes" id="UP000559010"/>
    </source>
</evidence>
<dbReference type="Gene3D" id="3.30.420.40">
    <property type="match status" value="2"/>
</dbReference>
<keyword evidence="3" id="KW-1185">Reference proteome</keyword>
<dbReference type="SUPFAM" id="SSF53067">
    <property type="entry name" value="Actin-like ATPase domain"/>
    <property type="match status" value="1"/>
</dbReference>
<comment type="caution">
    <text evidence="2">The sequence shown here is derived from an EMBL/GenBank/DDBJ whole genome shotgun (WGS) entry which is preliminary data.</text>
</comment>
<dbReference type="PANTHER" id="PTHR18964:SF149">
    <property type="entry name" value="BIFUNCTIONAL UDP-N-ACETYLGLUCOSAMINE 2-EPIMERASE_N-ACETYLMANNOSAMINE KINASE"/>
    <property type="match status" value="1"/>
</dbReference>
<dbReference type="GO" id="GO:0009384">
    <property type="term" value="F:N-acylmannosamine kinase activity"/>
    <property type="evidence" value="ECO:0007669"/>
    <property type="project" value="TreeGrafter"/>
</dbReference>
<dbReference type="InterPro" id="IPR000600">
    <property type="entry name" value="ROK"/>
</dbReference>
<dbReference type="CDD" id="cd24066">
    <property type="entry name" value="ASKHA_NBD_ROK_EcFRK-like"/>
    <property type="match status" value="1"/>
</dbReference>
<dbReference type="EMBL" id="JABBNU010000004">
    <property type="protein sequence ID" value="NMM48370.1"/>
    <property type="molecule type" value="Genomic_DNA"/>
</dbReference>
<proteinExistence type="inferred from homology"/>
<protein>
    <submittedName>
        <fullName evidence="2">ROK family protein</fullName>
    </submittedName>
</protein>
<dbReference type="Pfam" id="PF00480">
    <property type="entry name" value="ROK"/>
    <property type="match status" value="1"/>
</dbReference>
<evidence type="ECO:0000256" key="1">
    <source>
        <dbReference type="ARBA" id="ARBA00006479"/>
    </source>
</evidence>
<comment type="similarity">
    <text evidence="1">Belongs to the ROK (NagC/XylR) family.</text>
</comment>
<name>A0A848J1F0_9BACT</name>
<dbReference type="RefSeq" id="WP_169680041.1">
    <property type="nucleotide sequence ID" value="NZ_JABBNU010000004.1"/>
</dbReference>
<dbReference type="PANTHER" id="PTHR18964">
    <property type="entry name" value="ROK (REPRESSOR, ORF, KINASE) FAMILY"/>
    <property type="match status" value="1"/>
</dbReference>
<sequence length="311" mass="33575">MTYKSDKACHYIGIDLGGTKIEGILITKNESIYEVKRRIRVPTEREKGYDHILNQISYLVNKLRKESPEAINKIGICTPGTFDPDTGSLNNSNTTCLNGKNIKHDLSTSLDIEVLIENDANCFTLAEATMGALSKLEKKPNVVFGVILGTGVGGGIFINEKSLSGKNGIAGEWGHNFLDNSGGSCYCGKVGCVETVISGVALESYYHSISGKIKSLAEIVQLHDNETDQQAKQTIKRLTTYFGKALAQVINILDPDAIVLGGGVSNIPYLYTDGVNEIKKHLFNDDLKTPILKPELGDSAGVFGAAALTMM</sequence>
<dbReference type="InterPro" id="IPR043129">
    <property type="entry name" value="ATPase_NBD"/>
</dbReference>
<reference evidence="2 3" key="1">
    <citation type="submission" date="2020-04" db="EMBL/GenBank/DDBJ databases">
        <title>Flammeovirgaceae bacterium KN852 isolated from deep sea.</title>
        <authorList>
            <person name="Zhang D.-C."/>
        </authorList>
    </citation>
    <scope>NUCLEOTIDE SEQUENCE [LARGE SCALE GENOMIC DNA]</scope>
    <source>
        <strain evidence="2 3">KN852</strain>
    </source>
</reference>
<evidence type="ECO:0000313" key="2">
    <source>
        <dbReference type="EMBL" id="NMM48370.1"/>
    </source>
</evidence>